<evidence type="ECO:0000313" key="2">
    <source>
        <dbReference type="Proteomes" id="UP000677803"/>
    </source>
</evidence>
<keyword evidence="2" id="KW-1185">Reference proteome</keyword>
<dbReference type="PANTHER" id="PTHR47331">
    <property type="entry name" value="PHD-TYPE DOMAIN-CONTAINING PROTEIN"/>
    <property type="match status" value="1"/>
</dbReference>
<evidence type="ECO:0000313" key="1">
    <source>
        <dbReference type="EMBL" id="CAG5927191.1"/>
    </source>
</evidence>
<dbReference type="OrthoDB" id="6122721at2759"/>
<organism evidence="1 2">
    <name type="scientific">Menidia menidia</name>
    <name type="common">Atlantic silverside</name>
    <dbReference type="NCBI Taxonomy" id="238744"/>
    <lineage>
        <taxon>Eukaryota</taxon>
        <taxon>Metazoa</taxon>
        <taxon>Chordata</taxon>
        <taxon>Craniata</taxon>
        <taxon>Vertebrata</taxon>
        <taxon>Euteleostomi</taxon>
        <taxon>Actinopterygii</taxon>
        <taxon>Neopterygii</taxon>
        <taxon>Teleostei</taxon>
        <taxon>Neoteleostei</taxon>
        <taxon>Acanthomorphata</taxon>
        <taxon>Ovalentaria</taxon>
        <taxon>Atherinomorphae</taxon>
        <taxon>Atheriniformes</taxon>
        <taxon>Atherinopsidae</taxon>
        <taxon>Menidiinae</taxon>
        <taxon>Menidia</taxon>
    </lineage>
</organism>
<accession>A0A8S4BBM9</accession>
<dbReference type="InterPro" id="IPR008042">
    <property type="entry name" value="Retrotrans_Pao"/>
</dbReference>
<proteinExistence type="predicted"/>
<dbReference type="Proteomes" id="UP000677803">
    <property type="component" value="Unassembled WGS sequence"/>
</dbReference>
<dbReference type="PANTHER" id="PTHR47331:SF6">
    <property type="entry name" value="DOUBLECORTIN DOMAIN-CONTAINING PROTEIN"/>
    <property type="match status" value="1"/>
</dbReference>
<dbReference type="AlphaFoldDB" id="A0A8S4BBM9"/>
<dbReference type="Pfam" id="PF05380">
    <property type="entry name" value="Peptidase_A17"/>
    <property type="match status" value="1"/>
</dbReference>
<name>A0A8S4BBM9_9TELE</name>
<reference evidence="1" key="1">
    <citation type="submission" date="2021-05" db="EMBL/GenBank/DDBJ databases">
        <authorList>
            <person name="Tigano A."/>
        </authorList>
    </citation>
    <scope>NUCLEOTIDE SEQUENCE</scope>
</reference>
<gene>
    <name evidence="1" type="ORF">MMEN_LOCUS11172</name>
</gene>
<sequence>MPLPDEKFLKWQRWQESLQELNQLNIPCTYASFPVTTAECTELCVFSDASVKAIAAVAYLRVEDENGHTEVSFVLGKAKLAPLAELTIPRLELCAAVLATEIADQVKEELGQALGKITFFTDKRSNSFRDHSRRARHHQNCACLLLSIAYDDDAHFCPYFRSSAMEELAIQHLLRDSGTGHPDNMPLPPQLVSSYRSLYALATCPLKDFRLRYPITPGYA</sequence>
<dbReference type="EMBL" id="CAJRST010011113">
    <property type="protein sequence ID" value="CAG5927191.1"/>
    <property type="molecule type" value="Genomic_DNA"/>
</dbReference>
<comment type="caution">
    <text evidence="1">The sequence shown here is derived from an EMBL/GenBank/DDBJ whole genome shotgun (WGS) entry which is preliminary data.</text>
</comment>
<protein>
    <submittedName>
        <fullName evidence="1">(Atlantic silverside) hypothetical protein</fullName>
    </submittedName>
</protein>